<dbReference type="CDD" id="cd06561">
    <property type="entry name" value="AlkD_like"/>
    <property type="match status" value="1"/>
</dbReference>
<dbReference type="Proteomes" id="UP000254263">
    <property type="component" value="Unassembled WGS sequence"/>
</dbReference>
<dbReference type="RefSeq" id="WP_018359880.1">
    <property type="nucleotide sequence ID" value="NZ_UGTI01000001.1"/>
</dbReference>
<protein>
    <submittedName>
        <fullName evidence="1">DNA alkylation repair enzyme</fullName>
    </submittedName>
</protein>
<dbReference type="Pfam" id="PF08713">
    <property type="entry name" value="DNA_alkylation"/>
    <property type="match status" value="1"/>
</dbReference>
<accession>A0A379DK15</accession>
<evidence type="ECO:0000313" key="2">
    <source>
        <dbReference type="Proteomes" id="UP000254263"/>
    </source>
</evidence>
<dbReference type="EMBL" id="UGTI01000001">
    <property type="protein sequence ID" value="SUB78720.1"/>
    <property type="molecule type" value="Genomic_DNA"/>
</dbReference>
<sequence length="253" mass="29157">MKKNETVSYHLAQLQHLGSATQAAILSRFFKTGPGEYGEGDLFLGIKTPVIRQYEREHRPWNTAVLHELLNRPEHEARSLALIALTHLYKKAGKDTAEKKALFQFYIDHFPCINNWDLVDISCPHIIGEHLLNIQPEKESLLYQWAESEDLWIKRISVVSTLTFIHSSHFEPTLNLCARLLGDTHDLIHKATGWMLREVGKKDESILLAFLDAHVSQMPRTTLRYALERMPASVRSDYMSRPSLYGRQIKSRN</sequence>
<organism evidence="1 2">
    <name type="scientific">Porphyromonas macacae</name>
    <dbReference type="NCBI Taxonomy" id="28115"/>
    <lineage>
        <taxon>Bacteria</taxon>
        <taxon>Pseudomonadati</taxon>
        <taxon>Bacteroidota</taxon>
        <taxon>Bacteroidia</taxon>
        <taxon>Bacteroidales</taxon>
        <taxon>Porphyromonadaceae</taxon>
        <taxon>Porphyromonas</taxon>
    </lineage>
</organism>
<proteinExistence type="predicted"/>
<dbReference type="AlphaFoldDB" id="A0A379DK15"/>
<dbReference type="InterPro" id="IPR016024">
    <property type="entry name" value="ARM-type_fold"/>
</dbReference>
<dbReference type="SUPFAM" id="SSF48371">
    <property type="entry name" value="ARM repeat"/>
    <property type="match status" value="1"/>
</dbReference>
<reference evidence="1 2" key="1">
    <citation type="submission" date="2018-06" db="EMBL/GenBank/DDBJ databases">
        <authorList>
            <consortium name="Pathogen Informatics"/>
            <person name="Doyle S."/>
        </authorList>
    </citation>
    <scope>NUCLEOTIDE SEQUENCE [LARGE SCALE GENOMIC DNA]</scope>
    <source>
        <strain evidence="1 2">NCTC13100</strain>
    </source>
</reference>
<dbReference type="PANTHER" id="PTHR34070">
    <property type="entry name" value="ARMADILLO-TYPE FOLD"/>
    <property type="match status" value="1"/>
</dbReference>
<name>A0A379DK15_9PORP</name>
<evidence type="ECO:0000313" key="1">
    <source>
        <dbReference type="EMBL" id="SUB78720.1"/>
    </source>
</evidence>
<dbReference type="InterPro" id="IPR014825">
    <property type="entry name" value="DNA_alkylation"/>
</dbReference>
<gene>
    <name evidence="1" type="ORF">NCTC13100_01903</name>
</gene>
<dbReference type="PANTHER" id="PTHR34070:SF1">
    <property type="entry name" value="DNA ALKYLATION REPAIR PROTEIN"/>
    <property type="match status" value="1"/>
</dbReference>
<dbReference type="Gene3D" id="1.25.10.90">
    <property type="match status" value="1"/>
</dbReference>